<gene>
    <name evidence="1" type="ORF">CKF58_06045</name>
</gene>
<evidence type="ECO:0000313" key="1">
    <source>
        <dbReference type="EMBL" id="RIY36235.1"/>
    </source>
</evidence>
<evidence type="ECO:0000313" key="2">
    <source>
        <dbReference type="Proteomes" id="UP000265916"/>
    </source>
</evidence>
<comment type="caution">
    <text evidence="1">The sequence shown here is derived from an EMBL/GenBank/DDBJ whole genome shotgun (WGS) entry which is preliminary data.</text>
</comment>
<accession>A0A3A1YEY6</accession>
<organism evidence="1 2">
    <name type="scientific">Psittacicella hinzii</name>
    <dbReference type="NCBI Taxonomy" id="2028575"/>
    <lineage>
        <taxon>Bacteria</taxon>
        <taxon>Pseudomonadati</taxon>
        <taxon>Pseudomonadota</taxon>
        <taxon>Gammaproteobacteria</taxon>
        <taxon>Pasteurellales</taxon>
        <taxon>Psittacicellaceae</taxon>
        <taxon>Psittacicella</taxon>
    </lineage>
</organism>
<dbReference type="OrthoDB" id="5672498at2"/>
<name>A0A3A1YEY6_9GAMM</name>
<dbReference type="EMBL" id="NRJG01000111">
    <property type="protein sequence ID" value="RIY36235.1"/>
    <property type="molecule type" value="Genomic_DNA"/>
</dbReference>
<dbReference type="Proteomes" id="UP000265916">
    <property type="component" value="Unassembled WGS sequence"/>
</dbReference>
<proteinExistence type="predicted"/>
<reference evidence="1 2" key="1">
    <citation type="submission" date="2017-08" db="EMBL/GenBank/DDBJ databases">
        <title>Reclassification of Bisgaard taxon 37 and 44.</title>
        <authorList>
            <person name="Christensen H."/>
        </authorList>
    </citation>
    <scope>NUCLEOTIDE SEQUENCE [LARGE SCALE GENOMIC DNA]</scope>
    <source>
        <strain evidence="1 2">111</strain>
    </source>
</reference>
<keyword evidence="2" id="KW-1185">Reference proteome</keyword>
<sequence length="429" mass="49377">MKVVFIRQANFLPQAQRQSYYKLFTPQWIEQRLYTLGQALQAANIPFIIADDLLSALEDDCPQILFNQSEAKNLYTKKIDEQYIEQAKYFMQLYSVLGNAAGKDWQESSFVSDYSEQDNSNYRAIQATVSKNLGYLNDIKHLSTLNSQVQEAKQEAKAKQVLDNSYLDLFTLQQKEILTANTLDYLQNLDLRTRKDEWVLFLDESAILHPDFMRRLSYFTKLRITPEVIDLCEPSHEEQYTNLALTLAQNSPELESEQETASANQVLNNNENATDSFILEPTKLDLGVSKKQCNSLFNNNYRPQFIYKPAYARYNDKLNSYFFVKRYESSFATSAFLIRVSTMQKIASHKTISHLANNLFSLAAGTTSTDVAYIRGPWAMGVNLPLNLVDFKLTNPLVKIFSYWSRGLGCYVRQLRLTASLDNNNMDHL</sequence>
<dbReference type="AlphaFoldDB" id="A0A3A1YEY6"/>
<protein>
    <submittedName>
        <fullName evidence="1">Uncharacterized protein</fullName>
    </submittedName>
</protein>
<dbReference type="RefSeq" id="WP_119531987.1">
    <property type="nucleotide sequence ID" value="NZ_JBHSSP010000006.1"/>
</dbReference>